<keyword evidence="2" id="KW-1185">Reference proteome</keyword>
<sequence length="189" mass="19568">MKGKVVGACAIVAVHGIISAAAGFAAEVTRVKPSEVHIEQFSCVYPSSPALGFGILAGIFAIATRIVLLMLVGCCCCCRSGSTSTPLSNMFSILSWLATVVAVILLFGGAVLNNRESGQKDYDGSITCYVVKPGILAAGAVFSLLAAIFGIVVYVSESSAKQTTPRLQFALPVVTNVDLEKNVPGPAQQ</sequence>
<gene>
    <name evidence="1" type="ORF">L1987_56296</name>
</gene>
<comment type="caution">
    <text evidence="1">The sequence shown here is derived from an EMBL/GenBank/DDBJ whole genome shotgun (WGS) entry which is preliminary data.</text>
</comment>
<name>A0ACB9ECQ6_9ASTR</name>
<reference evidence="1 2" key="2">
    <citation type="journal article" date="2022" name="Mol. Ecol. Resour.">
        <title>The genomes of chicory, endive, great burdock and yacon provide insights into Asteraceae paleo-polyploidization history and plant inulin production.</title>
        <authorList>
            <person name="Fan W."/>
            <person name="Wang S."/>
            <person name="Wang H."/>
            <person name="Wang A."/>
            <person name="Jiang F."/>
            <person name="Liu H."/>
            <person name="Zhao H."/>
            <person name="Xu D."/>
            <person name="Zhang Y."/>
        </authorList>
    </citation>
    <scope>NUCLEOTIDE SEQUENCE [LARGE SCALE GENOMIC DNA]</scope>
    <source>
        <strain evidence="2">cv. Yunnan</strain>
        <tissue evidence="1">Leaves</tissue>
    </source>
</reference>
<organism evidence="1 2">
    <name type="scientific">Smallanthus sonchifolius</name>
    <dbReference type="NCBI Taxonomy" id="185202"/>
    <lineage>
        <taxon>Eukaryota</taxon>
        <taxon>Viridiplantae</taxon>
        <taxon>Streptophyta</taxon>
        <taxon>Embryophyta</taxon>
        <taxon>Tracheophyta</taxon>
        <taxon>Spermatophyta</taxon>
        <taxon>Magnoliopsida</taxon>
        <taxon>eudicotyledons</taxon>
        <taxon>Gunneridae</taxon>
        <taxon>Pentapetalae</taxon>
        <taxon>asterids</taxon>
        <taxon>campanulids</taxon>
        <taxon>Asterales</taxon>
        <taxon>Asteraceae</taxon>
        <taxon>Asteroideae</taxon>
        <taxon>Heliantheae alliance</taxon>
        <taxon>Millerieae</taxon>
        <taxon>Smallanthus</taxon>
    </lineage>
</organism>
<dbReference type="EMBL" id="CM042035">
    <property type="protein sequence ID" value="KAI3756475.1"/>
    <property type="molecule type" value="Genomic_DNA"/>
</dbReference>
<dbReference type="Proteomes" id="UP001056120">
    <property type="component" value="Linkage Group LG18"/>
</dbReference>
<proteinExistence type="predicted"/>
<evidence type="ECO:0000313" key="2">
    <source>
        <dbReference type="Proteomes" id="UP001056120"/>
    </source>
</evidence>
<evidence type="ECO:0000313" key="1">
    <source>
        <dbReference type="EMBL" id="KAI3756475.1"/>
    </source>
</evidence>
<accession>A0ACB9ECQ6</accession>
<reference evidence="2" key="1">
    <citation type="journal article" date="2022" name="Mol. Ecol. Resour.">
        <title>The genomes of chicory, endive, great burdock and yacon provide insights into Asteraceae palaeo-polyploidization history and plant inulin production.</title>
        <authorList>
            <person name="Fan W."/>
            <person name="Wang S."/>
            <person name="Wang H."/>
            <person name="Wang A."/>
            <person name="Jiang F."/>
            <person name="Liu H."/>
            <person name="Zhao H."/>
            <person name="Xu D."/>
            <person name="Zhang Y."/>
        </authorList>
    </citation>
    <scope>NUCLEOTIDE SEQUENCE [LARGE SCALE GENOMIC DNA]</scope>
    <source>
        <strain evidence="2">cv. Yunnan</strain>
    </source>
</reference>
<protein>
    <submittedName>
        <fullName evidence="1">Uncharacterized protein</fullName>
    </submittedName>
</protein>